<evidence type="ECO:0000256" key="6">
    <source>
        <dbReference type="ARBA" id="ARBA00022777"/>
    </source>
</evidence>
<dbReference type="CDD" id="cd00082">
    <property type="entry name" value="HisKA"/>
    <property type="match status" value="1"/>
</dbReference>
<dbReference type="InterPro" id="IPR011006">
    <property type="entry name" value="CheY-like_superfamily"/>
</dbReference>
<feature type="domain" description="Response regulatory" evidence="12">
    <location>
        <begin position="314"/>
        <end position="423"/>
    </location>
</feature>
<name>A0ABS0SXC7_9CAUL</name>
<dbReference type="Gene3D" id="3.40.50.2300">
    <property type="match status" value="1"/>
</dbReference>
<dbReference type="EMBL" id="JADWOX010000006">
    <property type="protein sequence ID" value="MBI1684266.1"/>
    <property type="molecule type" value="Genomic_DNA"/>
</dbReference>
<dbReference type="Proteomes" id="UP000639859">
    <property type="component" value="Unassembled WGS sequence"/>
</dbReference>
<evidence type="ECO:0000313" key="13">
    <source>
        <dbReference type="EMBL" id="MBI1684266.1"/>
    </source>
</evidence>
<dbReference type="PRINTS" id="PR00344">
    <property type="entry name" value="BCTRLSENSOR"/>
</dbReference>
<feature type="coiled-coil region" evidence="10">
    <location>
        <begin position="12"/>
        <end position="60"/>
    </location>
</feature>
<dbReference type="Gene3D" id="1.10.287.130">
    <property type="match status" value="1"/>
</dbReference>
<comment type="caution">
    <text evidence="13">The sequence shown here is derived from an EMBL/GenBank/DDBJ whole genome shotgun (WGS) entry which is preliminary data.</text>
</comment>
<dbReference type="SUPFAM" id="SSF52172">
    <property type="entry name" value="CheY-like"/>
    <property type="match status" value="1"/>
</dbReference>
<evidence type="ECO:0000259" key="11">
    <source>
        <dbReference type="PROSITE" id="PS50109"/>
    </source>
</evidence>
<dbReference type="SMART" id="SM00387">
    <property type="entry name" value="HATPase_c"/>
    <property type="match status" value="1"/>
</dbReference>
<dbReference type="PROSITE" id="PS50110">
    <property type="entry name" value="RESPONSE_REGULATORY"/>
    <property type="match status" value="1"/>
</dbReference>
<evidence type="ECO:0000256" key="5">
    <source>
        <dbReference type="ARBA" id="ARBA00022741"/>
    </source>
</evidence>
<reference evidence="13 14" key="1">
    <citation type="submission" date="2020-11" db="EMBL/GenBank/DDBJ databases">
        <title>genome sequence of strain KACC 18849.</title>
        <authorList>
            <person name="Gao J."/>
            <person name="Zhang X."/>
        </authorList>
    </citation>
    <scope>NUCLEOTIDE SEQUENCE [LARGE SCALE GENOMIC DNA]</scope>
    <source>
        <strain evidence="13 14">KACC 18849</strain>
    </source>
</reference>
<dbReference type="SMART" id="SM00388">
    <property type="entry name" value="HisKA"/>
    <property type="match status" value="1"/>
</dbReference>
<evidence type="ECO:0000256" key="4">
    <source>
        <dbReference type="ARBA" id="ARBA00022679"/>
    </source>
</evidence>
<feature type="modified residue" description="4-aspartylphosphate" evidence="9">
    <location>
        <position position="364"/>
    </location>
</feature>
<keyword evidence="3 9" id="KW-0597">Phosphoprotein</keyword>
<dbReference type="Gene3D" id="3.30.565.10">
    <property type="entry name" value="Histidine kinase-like ATPase, C-terminal domain"/>
    <property type="match status" value="1"/>
</dbReference>
<evidence type="ECO:0000313" key="14">
    <source>
        <dbReference type="Proteomes" id="UP000639859"/>
    </source>
</evidence>
<dbReference type="SMART" id="SM00448">
    <property type="entry name" value="REC"/>
    <property type="match status" value="1"/>
</dbReference>
<dbReference type="Pfam" id="PF02518">
    <property type="entry name" value="HATPase_c"/>
    <property type="match status" value="1"/>
</dbReference>
<evidence type="ECO:0000256" key="1">
    <source>
        <dbReference type="ARBA" id="ARBA00000085"/>
    </source>
</evidence>
<comment type="catalytic activity">
    <reaction evidence="1">
        <text>ATP + protein L-histidine = ADP + protein N-phospho-L-histidine.</text>
        <dbReference type="EC" id="2.7.13.3"/>
    </reaction>
</comment>
<organism evidence="13 14">
    <name type="scientific">Caulobacter hibisci</name>
    <dbReference type="NCBI Taxonomy" id="2035993"/>
    <lineage>
        <taxon>Bacteria</taxon>
        <taxon>Pseudomonadati</taxon>
        <taxon>Pseudomonadota</taxon>
        <taxon>Alphaproteobacteria</taxon>
        <taxon>Caulobacterales</taxon>
        <taxon>Caulobacteraceae</taxon>
        <taxon>Caulobacter</taxon>
    </lineage>
</organism>
<evidence type="ECO:0000256" key="8">
    <source>
        <dbReference type="ARBA" id="ARBA00023012"/>
    </source>
</evidence>
<evidence type="ECO:0000256" key="7">
    <source>
        <dbReference type="ARBA" id="ARBA00022840"/>
    </source>
</evidence>
<feature type="domain" description="Histidine kinase" evidence="11">
    <location>
        <begin position="76"/>
        <end position="294"/>
    </location>
</feature>
<dbReference type="InterPro" id="IPR001789">
    <property type="entry name" value="Sig_transdc_resp-reg_receiver"/>
</dbReference>
<gene>
    <name evidence="13" type="ORF">I4Q42_11365</name>
</gene>
<keyword evidence="6" id="KW-0418">Kinase</keyword>
<keyword evidence="5" id="KW-0547">Nucleotide-binding</keyword>
<dbReference type="InterPro" id="IPR005467">
    <property type="entry name" value="His_kinase_dom"/>
</dbReference>
<dbReference type="PANTHER" id="PTHR43065:SF46">
    <property type="entry name" value="C4-DICARBOXYLATE TRANSPORT SENSOR PROTEIN DCTB"/>
    <property type="match status" value="1"/>
</dbReference>
<evidence type="ECO:0000259" key="12">
    <source>
        <dbReference type="PROSITE" id="PS50110"/>
    </source>
</evidence>
<evidence type="ECO:0000256" key="2">
    <source>
        <dbReference type="ARBA" id="ARBA00012438"/>
    </source>
</evidence>
<dbReference type="SUPFAM" id="SSF47384">
    <property type="entry name" value="Homodimeric domain of signal transducing histidine kinase"/>
    <property type="match status" value="1"/>
</dbReference>
<keyword evidence="8" id="KW-0902">Two-component regulatory system</keyword>
<dbReference type="SUPFAM" id="SSF55874">
    <property type="entry name" value="ATPase domain of HSP90 chaperone/DNA topoisomerase II/histidine kinase"/>
    <property type="match status" value="1"/>
</dbReference>
<accession>A0ABS0SXC7</accession>
<dbReference type="InterPro" id="IPR003594">
    <property type="entry name" value="HATPase_dom"/>
</dbReference>
<proteinExistence type="predicted"/>
<keyword evidence="4" id="KW-0808">Transferase</keyword>
<keyword evidence="14" id="KW-1185">Reference proteome</keyword>
<evidence type="ECO:0000256" key="10">
    <source>
        <dbReference type="SAM" id="Coils"/>
    </source>
</evidence>
<dbReference type="Pfam" id="PF00512">
    <property type="entry name" value="HisKA"/>
    <property type="match status" value="1"/>
</dbReference>
<dbReference type="InterPro" id="IPR003661">
    <property type="entry name" value="HisK_dim/P_dom"/>
</dbReference>
<dbReference type="InterPro" id="IPR036890">
    <property type="entry name" value="HATPase_C_sf"/>
</dbReference>
<dbReference type="EC" id="2.7.13.3" evidence="2"/>
<dbReference type="Pfam" id="PF00072">
    <property type="entry name" value="Response_reg"/>
    <property type="match status" value="1"/>
</dbReference>
<protein>
    <recommendedName>
        <fullName evidence="2">histidine kinase</fullName>
        <ecNumber evidence="2">2.7.13.3</ecNumber>
    </recommendedName>
</protein>
<sequence>MLVDASDRRAYERDLIAEREHAQEAAARLRESEAKLRELNETLERRVAERSAELETAYEQLRQSQKLEAMGSLTGGVAHDFNNLLTPILGGLDMLQRRGLEDARAPRIIAGALASAERARTLVHRLLAFARRQPLRPVAVDLAELVSGMRELLLTTLGPQVRLDLAMEPDLPHALADANQIEMALLNLAVNARDAMPGGGALTIAARRQAPPADIVAAPGDFLRLSVIDTGVGMDAATLARAVEPFFSTKGAGHGTGLGLSMVHGLAEQLGGKLRLESRPGQGARVDLWLPVAEAPALGDPAPAPAVGHLASGAVLLVDDEALVRAATADMLVDLGYRVVQAASAADALSMLEDGFEPDLLVTDHLMPGMSGTDLARQILTKRDLPVLIVSGYADVDAIAPDIARLSKPFRRDDLAAALVAARSSRREPGARRAAS</sequence>
<dbReference type="PROSITE" id="PS50109">
    <property type="entry name" value="HIS_KIN"/>
    <property type="match status" value="1"/>
</dbReference>
<evidence type="ECO:0000256" key="3">
    <source>
        <dbReference type="ARBA" id="ARBA00022553"/>
    </source>
</evidence>
<dbReference type="InterPro" id="IPR036097">
    <property type="entry name" value="HisK_dim/P_sf"/>
</dbReference>
<dbReference type="PANTHER" id="PTHR43065">
    <property type="entry name" value="SENSOR HISTIDINE KINASE"/>
    <property type="match status" value="1"/>
</dbReference>
<dbReference type="InterPro" id="IPR004358">
    <property type="entry name" value="Sig_transdc_His_kin-like_C"/>
</dbReference>
<keyword evidence="7" id="KW-0067">ATP-binding</keyword>
<keyword evidence="10" id="KW-0175">Coiled coil</keyword>
<evidence type="ECO:0000256" key="9">
    <source>
        <dbReference type="PROSITE-ProRule" id="PRU00169"/>
    </source>
</evidence>